<reference evidence="1" key="1">
    <citation type="submission" date="2018-05" db="EMBL/GenBank/DDBJ databases">
        <authorList>
            <person name="Lanie J.A."/>
            <person name="Ng W.-L."/>
            <person name="Kazmierczak K.M."/>
            <person name="Andrzejewski T.M."/>
            <person name="Davidsen T.M."/>
            <person name="Wayne K.J."/>
            <person name="Tettelin H."/>
            <person name="Glass J.I."/>
            <person name="Rusch D."/>
            <person name="Podicherti R."/>
            <person name="Tsui H.-C.T."/>
            <person name="Winkler M.E."/>
        </authorList>
    </citation>
    <scope>NUCLEOTIDE SEQUENCE</scope>
</reference>
<sequence length="282" mass="32331">MGFKGKLPCILIIFFTAGCVPRRIIVDHPQLISTYYFEKQIASFREKDSLTHPERRKLLKLEVEFAYGFILEEADRLFAEDYHQGLERAGDAYSLLKDAVKIGTLNLTEKYPEFEEWLSGKENIILFEQDDIYELYWLAAAYGGAIRASRGNPFELIQLPRVGKLLKAALRLDAGWNHGALYSAMISYTATRSDLVGDALIDSVNKYYELAVSSSDSMDAGPFVSFAENIDKKFQHKSEFIRKLEYVSGMNINQDQDLRLGNIIAQERAKWLLTKTDEYFFE</sequence>
<name>A0A381Q6V2_9ZZZZ</name>
<dbReference type="InterPro" id="IPR031823">
    <property type="entry name" value="TatT"/>
</dbReference>
<dbReference type="EMBL" id="UINC01001175">
    <property type="protein sequence ID" value="SUZ73333.1"/>
    <property type="molecule type" value="Genomic_DNA"/>
</dbReference>
<dbReference type="Pfam" id="PF16811">
    <property type="entry name" value="TAtT"/>
    <property type="match status" value="1"/>
</dbReference>
<dbReference type="Gene3D" id="1.25.40.920">
    <property type="entry name" value="TRAP transporter T-component"/>
    <property type="match status" value="1"/>
</dbReference>
<evidence type="ECO:0000313" key="1">
    <source>
        <dbReference type="EMBL" id="SUZ73333.1"/>
    </source>
</evidence>
<dbReference type="InterPro" id="IPR038537">
    <property type="entry name" value="TatT_sf"/>
</dbReference>
<organism evidence="1">
    <name type="scientific">marine metagenome</name>
    <dbReference type="NCBI Taxonomy" id="408172"/>
    <lineage>
        <taxon>unclassified sequences</taxon>
        <taxon>metagenomes</taxon>
        <taxon>ecological metagenomes</taxon>
    </lineage>
</organism>
<dbReference type="AlphaFoldDB" id="A0A381Q6V2"/>
<protein>
    <recommendedName>
        <fullName evidence="2">DUF4034 domain-containing protein</fullName>
    </recommendedName>
</protein>
<accession>A0A381Q6V2</accession>
<evidence type="ECO:0008006" key="2">
    <source>
        <dbReference type="Google" id="ProtNLM"/>
    </source>
</evidence>
<proteinExistence type="predicted"/>
<dbReference type="PROSITE" id="PS51257">
    <property type="entry name" value="PROKAR_LIPOPROTEIN"/>
    <property type="match status" value="1"/>
</dbReference>
<gene>
    <name evidence="1" type="ORF">METZ01_LOCUS26187</name>
</gene>